<dbReference type="Gene3D" id="1.20.1070.10">
    <property type="entry name" value="Rhodopsin 7-helix transmembrane proteins"/>
    <property type="match status" value="1"/>
</dbReference>
<dbReference type="OrthoDB" id="9830543at2759"/>
<keyword evidence="10 14" id="KW-0297">G-protein coupled receptor</keyword>
<dbReference type="Pfam" id="PF13853">
    <property type="entry name" value="7tm_4"/>
    <property type="match status" value="1"/>
</dbReference>
<organism evidence="17 18">
    <name type="scientific">Sus scrofa</name>
    <name type="common">Pig</name>
    <dbReference type="NCBI Taxonomy" id="9823"/>
    <lineage>
        <taxon>Eukaryota</taxon>
        <taxon>Metazoa</taxon>
        <taxon>Chordata</taxon>
        <taxon>Craniata</taxon>
        <taxon>Vertebrata</taxon>
        <taxon>Euteleostomi</taxon>
        <taxon>Mammalia</taxon>
        <taxon>Eutheria</taxon>
        <taxon>Laurasiatheria</taxon>
        <taxon>Artiodactyla</taxon>
        <taxon>Suina</taxon>
        <taxon>Suidae</taxon>
        <taxon>Sus</taxon>
    </lineage>
</organism>
<dbReference type="PRINTS" id="PR00237">
    <property type="entry name" value="GPCRRHODOPSN"/>
</dbReference>
<evidence type="ECO:0000313" key="17">
    <source>
        <dbReference type="Ensembl" id="ENSSSCP00000038226.1"/>
    </source>
</evidence>
<accession>A0A287A3A5</accession>
<dbReference type="Ensembl" id="ENSSSCT00000065241.2">
    <property type="protein sequence ID" value="ENSSSCP00000038226.1"/>
    <property type="gene ID" value="ENSSSCG00000040283.2"/>
</dbReference>
<feature type="transmembrane region" description="Helical" evidence="15">
    <location>
        <begin position="240"/>
        <end position="260"/>
    </location>
</feature>
<comment type="function">
    <text evidence="2">Putative odorant or sperm cell receptor.</text>
</comment>
<dbReference type="OMA" id="CNKMMIL"/>
<dbReference type="GO" id="GO:0005886">
    <property type="term" value="C:plasma membrane"/>
    <property type="evidence" value="ECO:0007669"/>
    <property type="project" value="UniProtKB-SubCell"/>
</dbReference>
<evidence type="ECO:0000256" key="3">
    <source>
        <dbReference type="ARBA" id="ARBA00004651"/>
    </source>
</evidence>
<dbReference type="RefSeq" id="XP_020936930.1">
    <property type="nucleotide sequence ID" value="XM_021081271.1"/>
</dbReference>
<dbReference type="InterPro" id="IPR000725">
    <property type="entry name" value="Olfact_rcpt"/>
</dbReference>
<dbReference type="AlphaFoldDB" id="A0A287A3A5"/>
<evidence type="ECO:0000256" key="15">
    <source>
        <dbReference type="RuleBase" id="RU363047"/>
    </source>
</evidence>
<dbReference type="Proteomes" id="UP000008227">
    <property type="component" value="Unassembled WGS sequence"/>
</dbReference>
<evidence type="ECO:0000256" key="12">
    <source>
        <dbReference type="ARBA" id="ARBA00023170"/>
    </source>
</evidence>
<reference evidence="17" key="2">
    <citation type="submission" date="2025-08" db="UniProtKB">
        <authorList>
            <consortium name="Ensembl"/>
        </authorList>
    </citation>
    <scope>IDENTIFICATION</scope>
</reference>
<evidence type="ECO:0000256" key="7">
    <source>
        <dbReference type="ARBA" id="ARBA00022692"/>
    </source>
</evidence>
<dbReference type="InterPro" id="IPR000276">
    <property type="entry name" value="GPCR_Rhodpsn"/>
</dbReference>
<keyword evidence="13 14" id="KW-0807">Transducer</keyword>
<dbReference type="PRINTS" id="PR00245">
    <property type="entry name" value="OLFACTORYR"/>
</dbReference>
<comment type="function">
    <text evidence="1">Odorant receptor.</text>
</comment>
<keyword evidence="5 15" id="KW-1003">Cell membrane</keyword>
<keyword evidence="7 14" id="KW-0812">Transmembrane</keyword>
<dbReference type="InterPro" id="IPR017452">
    <property type="entry name" value="GPCR_Rhodpsn_7TM"/>
</dbReference>
<gene>
    <name evidence="17" type="primary">LOC110258115</name>
</gene>
<evidence type="ECO:0000256" key="14">
    <source>
        <dbReference type="RuleBase" id="RU000688"/>
    </source>
</evidence>
<dbReference type="InterPro" id="IPR050516">
    <property type="entry name" value="Olfactory_GPCR"/>
</dbReference>
<evidence type="ECO:0000256" key="6">
    <source>
        <dbReference type="ARBA" id="ARBA00022606"/>
    </source>
</evidence>
<dbReference type="PANTHER" id="PTHR26452">
    <property type="entry name" value="OLFACTORY RECEPTOR"/>
    <property type="match status" value="1"/>
</dbReference>
<evidence type="ECO:0000256" key="10">
    <source>
        <dbReference type="ARBA" id="ARBA00023040"/>
    </source>
</evidence>
<protein>
    <recommendedName>
        <fullName evidence="15">Olfactory receptor</fullName>
    </recommendedName>
</protein>
<dbReference type="InParanoid" id="A0A287A3A5"/>
<dbReference type="Bgee" id="ENSSSCG00000040283">
    <property type="expression patterns" value="Expressed in spleen"/>
</dbReference>
<dbReference type="CDD" id="cd15227">
    <property type="entry name" value="7tmA_OR14-like"/>
    <property type="match status" value="1"/>
</dbReference>
<comment type="subcellular location">
    <subcellularLocation>
        <location evidence="3 15">Cell membrane</location>
        <topology evidence="3 15">Multi-pass membrane protein</topology>
    </subcellularLocation>
</comment>
<sequence length="320" mass="35743">MVMANVTTTCGFLLMGFSNTRELQILPALLFLLMYLSALAGNVIIIAVTTLDQHLQSPMYYFLKHLSFLDLAFISVTVPQSIDTSLTGNGCISHGQCMLQVFFFTSLAWAEVAILTVMSYDRYAAICLPLHYEAIMDPRACEWAVIAVWLSGGTSGILYTAATFSITFWRAKVIHQFFCDIPQLLKLSCSKDYLGVIGVAAFMTVLALICFISIAHSYIHIFSTVLRIPSAEGRSKAFSTCLPHLFVVSFFLSMGIFEFLKSTSDSPTAFDIMISLFYTVVPPTQNPIIYSLRNKTMREALRKLLLDGEFTKKKTFLSYC</sequence>
<dbReference type="PROSITE" id="PS50262">
    <property type="entry name" value="G_PROTEIN_RECEP_F1_2"/>
    <property type="match status" value="1"/>
</dbReference>
<dbReference type="STRING" id="9823.ENSSSCP00000038226"/>
<evidence type="ECO:0000256" key="8">
    <source>
        <dbReference type="ARBA" id="ARBA00022725"/>
    </source>
</evidence>
<dbReference type="KEGG" id="ssc:110258115"/>
<keyword evidence="18" id="KW-1185">Reference proteome</keyword>
<feature type="transmembrane region" description="Helical" evidence="15">
    <location>
        <begin position="25"/>
        <end position="48"/>
    </location>
</feature>
<feature type="transmembrane region" description="Helical" evidence="15">
    <location>
        <begin position="193"/>
        <end position="219"/>
    </location>
</feature>
<evidence type="ECO:0000256" key="9">
    <source>
        <dbReference type="ARBA" id="ARBA00022989"/>
    </source>
</evidence>
<evidence type="ECO:0000256" key="4">
    <source>
        <dbReference type="ARBA" id="ARBA00010663"/>
    </source>
</evidence>
<feature type="domain" description="G-protein coupled receptors family 1 profile" evidence="16">
    <location>
        <begin position="41"/>
        <end position="290"/>
    </location>
</feature>
<evidence type="ECO:0000256" key="2">
    <source>
        <dbReference type="ARBA" id="ARBA00003929"/>
    </source>
</evidence>
<dbReference type="PROSITE" id="PS00237">
    <property type="entry name" value="G_PROTEIN_RECEP_F1_1"/>
    <property type="match status" value="1"/>
</dbReference>
<dbReference type="FunFam" id="1.10.1220.70:FF:000001">
    <property type="entry name" value="Olfactory receptor"/>
    <property type="match status" value="1"/>
</dbReference>
<dbReference type="GO" id="GO:0005549">
    <property type="term" value="F:odorant binding"/>
    <property type="evidence" value="ECO:0000318"/>
    <property type="project" value="GO_Central"/>
</dbReference>
<comment type="similarity">
    <text evidence="4 14">Belongs to the G-protein coupled receptor 1 family.</text>
</comment>
<keyword evidence="11 15" id="KW-0472">Membrane</keyword>
<name>A0A287A3A5_PIG</name>
<feature type="transmembrane region" description="Helical" evidence="15">
    <location>
        <begin position="141"/>
        <end position="162"/>
    </location>
</feature>
<dbReference type="GO" id="GO:0004930">
    <property type="term" value="F:G protein-coupled receptor activity"/>
    <property type="evidence" value="ECO:0007669"/>
    <property type="project" value="UniProtKB-KW"/>
</dbReference>
<dbReference type="GeneID" id="110258115"/>
<reference evidence="17" key="3">
    <citation type="submission" date="2025-09" db="UniProtKB">
        <authorList>
            <consortium name="Ensembl"/>
        </authorList>
    </citation>
    <scope>IDENTIFICATION</scope>
</reference>
<evidence type="ECO:0000313" key="18">
    <source>
        <dbReference type="Proteomes" id="UP000008227"/>
    </source>
</evidence>
<keyword evidence="6 15" id="KW-0716">Sensory transduction</keyword>
<evidence type="ECO:0000259" key="16">
    <source>
        <dbReference type="PROSITE" id="PS50262"/>
    </source>
</evidence>
<dbReference type="FunFam" id="1.20.1070.10:FF:000037">
    <property type="entry name" value="Olfactory receptor"/>
    <property type="match status" value="1"/>
</dbReference>
<keyword evidence="8 15" id="KW-0552">Olfaction</keyword>
<dbReference type="SUPFAM" id="SSF81321">
    <property type="entry name" value="Family A G protein-coupled receptor-like"/>
    <property type="match status" value="1"/>
</dbReference>
<evidence type="ECO:0000256" key="11">
    <source>
        <dbReference type="ARBA" id="ARBA00023136"/>
    </source>
</evidence>
<dbReference type="GO" id="GO:0004984">
    <property type="term" value="F:olfactory receptor activity"/>
    <property type="evidence" value="ECO:0000318"/>
    <property type="project" value="GO_Central"/>
</dbReference>
<evidence type="ECO:0000256" key="1">
    <source>
        <dbReference type="ARBA" id="ARBA00002936"/>
    </source>
</evidence>
<keyword evidence="9 15" id="KW-1133">Transmembrane helix</keyword>
<dbReference type="GeneTree" id="ENSGT01050000244828"/>
<reference evidence="17" key="1">
    <citation type="journal article" date="2020" name="Gigascience">
        <title>An improved pig reference genome sequence to enable pig genetics and genomics research.</title>
        <authorList>
            <person name="Warr A."/>
            <person name="Affara N."/>
            <person name="Aken B."/>
            <person name="Beiki H."/>
            <person name="Bickhart D.M."/>
            <person name="Billis K."/>
            <person name="Chow W."/>
            <person name="Eory L."/>
            <person name="Finlayson H.A."/>
            <person name="Flicek P."/>
            <person name="Giron C.G."/>
            <person name="Griffin D.K."/>
            <person name="Hall R."/>
            <person name="Hannum G."/>
            <person name="Hourlier T."/>
            <person name="Howe K."/>
            <person name="Hume D.A."/>
            <person name="Izuogu O."/>
            <person name="Kim K."/>
            <person name="Koren S."/>
            <person name="Liu H."/>
            <person name="Manchanda N."/>
            <person name="Martin F.J."/>
            <person name="Nonneman D.J."/>
            <person name="O'Connor R.E."/>
            <person name="Phillippy A.M."/>
            <person name="Rohrer G.A."/>
            <person name="Rosen B.D."/>
            <person name="Rund L.A."/>
            <person name="Sargent C.A."/>
            <person name="Schook L.B."/>
            <person name="Schroeder S.G."/>
            <person name="Schwartz A.S."/>
            <person name="Skinner B.M."/>
            <person name="Talbot R."/>
            <person name="Tseng E."/>
            <person name="Tuggle C.K."/>
            <person name="Watson M."/>
            <person name="Smith T.P.L."/>
            <person name="Archibald A.L."/>
        </authorList>
    </citation>
    <scope>NUCLEOTIDE SEQUENCE [LARGE SCALE GENOMIC DNA]</scope>
    <source>
        <strain evidence="17">Duroc</strain>
    </source>
</reference>
<proteinExistence type="inferred from homology"/>
<feature type="transmembrane region" description="Helical" evidence="15">
    <location>
        <begin position="272"/>
        <end position="292"/>
    </location>
</feature>
<evidence type="ECO:0000256" key="5">
    <source>
        <dbReference type="ARBA" id="ARBA00022475"/>
    </source>
</evidence>
<feature type="transmembrane region" description="Helical" evidence="15">
    <location>
        <begin position="98"/>
        <end position="120"/>
    </location>
</feature>
<evidence type="ECO:0000256" key="13">
    <source>
        <dbReference type="ARBA" id="ARBA00023224"/>
    </source>
</evidence>
<dbReference type="SMR" id="A0A287A3A5"/>
<keyword evidence="12 14" id="KW-0675">Receptor</keyword>